<evidence type="ECO:0008006" key="4">
    <source>
        <dbReference type="Google" id="ProtNLM"/>
    </source>
</evidence>
<feature type="region of interest" description="Disordered" evidence="1">
    <location>
        <begin position="669"/>
        <end position="723"/>
    </location>
</feature>
<keyword evidence="3" id="KW-1185">Reference proteome</keyword>
<dbReference type="RefSeq" id="WP_147870069.1">
    <property type="nucleotide sequence ID" value="NZ_CP036264.1"/>
</dbReference>
<name>A0A5B9MJ65_9BACT</name>
<dbReference type="AlphaFoldDB" id="A0A5B9MJ65"/>
<dbReference type="Proteomes" id="UP000321353">
    <property type="component" value="Chromosome"/>
</dbReference>
<evidence type="ECO:0000313" key="2">
    <source>
        <dbReference type="EMBL" id="QEG00904.1"/>
    </source>
</evidence>
<gene>
    <name evidence="2" type="ORF">Mal15_49800</name>
</gene>
<dbReference type="EMBL" id="CP036264">
    <property type="protein sequence ID" value="QEG00904.1"/>
    <property type="molecule type" value="Genomic_DNA"/>
</dbReference>
<dbReference type="KEGG" id="smam:Mal15_49800"/>
<evidence type="ECO:0000313" key="3">
    <source>
        <dbReference type="Proteomes" id="UP000321353"/>
    </source>
</evidence>
<dbReference type="Gene3D" id="1.25.40.10">
    <property type="entry name" value="Tetratricopeptide repeat domain"/>
    <property type="match status" value="1"/>
</dbReference>
<sequence>MSVDLYAVCPCGNGKKIKFCKCKDSVGQMDQVLKMIEGGQIVPGMDRLKSILEEHPDAAWALAIRGRLLLDLREYESLSENAERFIRLQPSNPLALTQRAAAQVFRQDVQGATDSLLEALNESGQEIDAFLMDVALIVAMGLAQSGVILSARVYSLLAISSQGYDNDQANAFLSELDTSPGVNHLLKSVPKLIERAPDAEWGERYDEAVGLLRSNRVLLAQDKFESLRRTAPQQPAVLSGLFHCAVWRGDLERQSETATQLSQIESLDSLTRQRYRAISCLLSPIGTLSVNAQSVHVEFDDVEQAEMALIASDRTEQLTAQRLSQIQVPEGEVRPRSAFFVSDRPLQSNDEDVPAAECPTSIALAAVYGRQTDRSAQVIVHQVTEDRVEAVKGILLAAIPDGKVVMDEPHPIPLFFALDDRPIRQAQPKSMAEFARFNRAFAASHDGKRACELPLPMLGGKSLAEVAEDDTLAFERAVVVRVLEGRERLVSLPGALADLCRISKVDPLPELQPTDETFGDLEAIDFFRVNPDQLSATPLYVLASNARATGGMTACNRFASKLVEKVTAGGNENEARMAMEGYILQMMSTQEPSESIAIGDKAIEFAKAHQLNFASILLARLELCLSLSDQDGFRQTIMEIEKNYGNDPAVMARVQQLLMQLGIIRPDGSLREAPGGPAAAATEFTPAAPPEERSGGVWTPDSPETPNPSAGGEGSKLWVPGMD</sequence>
<proteinExistence type="predicted"/>
<dbReference type="InterPro" id="IPR011990">
    <property type="entry name" value="TPR-like_helical_dom_sf"/>
</dbReference>
<feature type="compositionally biased region" description="Low complexity" evidence="1">
    <location>
        <begin position="672"/>
        <end position="686"/>
    </location>
</feature>
<accession>A0A5B9MJ65</accession>
<reference evidence="2 3" key="1">
    <citation type="submission" date="2019-02" db="EMBL/GenBank/DDBJ databases">
        <title>Planctomycetal bacteria perform biofilm scaping via a novel small molecule.</title>
        <authorList>
            <person name="Jeske O."/>
            <person name="Boedeker C."/>
            <person name="Wiegand S."/>
            <person name="Breitling P."/>
            <person name="Kallscheuer N."/>
            <person name="Jogler M."/>
            <person name="Rohde M."/>
            <person name="Petersen J."/>
            <person name="Medema M.H."/>
            <person name="Surup F."/>
            <person name="Jogler C."/>
        </authorList>
    </citation>
    <scope>NUCLEOTIDE SEQUENCE [LARGE SCALE GENOMIC DNA]</scope>
    <source>
        <strain evidence="2 3">Mal15</strain>
    </source>
</reference>
<organism evidence="2 3">
    <name type="scientific">Stieleria maiorica</name>
    <dbReference type="NCBI Taxonomy" id="2795974"/>
    <lineage>
        <taxon>Bacteria</taxon>
        <taxon>Pseudomonadati</taxon>
        <taxon>Planctomycetota</taxon>
        <taxon>Planctomycetia</taxon>
        <taxon>Pirellulales</taxon>
        <taxon>Pirellulaceae</taxon>
        <taxon>Stieleria</taxon>
    </lineage>
</organism>
<evidence type="ECO:0000256" key="1">
    <source>
        <dbReference type="SAM" id="MobiDB-lite"/>
    </source>
</evidence>
<dbReference type="SUPFAM" id="SSF48452">
    <property type="entry name" value="TPR-like"/>
    <property type="match status" value="1"/>
</dbReference>
<protein>
    <recommendedName>
        <fullName evidence="4">SEC-C motif protein</fullName>
    </recommendedName>
</protein>